<evidence type="ECO:0000256" key="1">
    <source>
        <dbReference type="SAM" id="MobiDB-lite"/>
    </source>
</evidence>
<dbReference type="PaxDb" id="7159-AAEL009256-PA"/>
<organism evidence="2 3">
    <name type="scientific">Aedes aegypti</name>
    <name type="common">Yellowfever mosquito</name>
    <name type="synonym">Culex aegypti</name>
    <dbReference type="NCBI Taxonomy" id="7159"/>
    <lineage>
        <taxon>Eukaryota</taxon>
        <taxon>Metazoa</taxon>
        <taxon>Ecdysozoa</taxon>
        <taxon>Arthropoda</taxon>
        <taxon>Hexapoda</taxon>
        <taxon>Insecta</taxon>
        <taxon>Pterygota</taxon>
        <taxon>Neoptera</taxon>
        <taxon>Endopterygota</taxon>
        <taxon>Diptera</taxon>
        <taxon>Nematocera</taxon>
        <taxon>Culicoidea</taxon>
        <taxon>Culicidae</taxon>
        <taxon>Culicinae</taxon>
        <taxon>Aedini</taxon>
        <taxon>Aedes</taxon>
        <taxon>Stegomyia</taxon>
    </lineage>
</organism>
<dbReference type="Proteomes" id="UP000682892">
    <property type="component" value="Chromosome 3"/>
</dbReference>
<proteinExistence type="predicted"/>
<dbReference type="EMBL" id="CH477570">
    <property type="protein sequence ID" value="EAT38888.1"/>
    <property type="molecule type" value="Genomic_DNA"/>
</dbReference>
<feature type="region of interest" description="Disordered" evidence="1">
    <location>
        <begin position="170"/>
        <end position="191"/>
    </location>
</feature>
<feature type="compositionally biased region" description="Polar residues" evidence="1">
    <location>
        <begin position="170"/>
        <end position="184"/>
    </location>
</feature>
<reference evidence="2" key="1">
    <citation type="submission" date="2005-10" db="EMBL/GenBank/DDBJ databases">
        <authorList>
            <person name="Loftus B.J."/>
            <person name="Nene V.M."/>
            <person name="Hannick L.I."/>
            <person name="Bidwell S."/>
            <person name="Haas B."/>
            <person name="Amedeo P."/>
            <person name="Orvis J."/>
            <person name="Wortman J.R."/>
            <person name="White O.R."/>
            <person name="Salzberg S."/>
            <person name="Shumway M."/>
            <person name="Koo H."/>
            <person name="Zhao Y."/>
            <person name="Holmes M."/>
            <person name="Miller J."/>
            <person name="Schatz M."/>
            <person name="Pop M."/>
            <person name="Pai G."/>
            <person name="Utterback T."/>
            <person name="Rogers Y.-H."/>
            <person name="Kravitz S."/>
            <person name="Fraser C.M."/>
        </authorList>
    </citation>
    <scope>NUCLEOTIDE SEQUENCE</scope>
    <source>
        <strain evidence="2">Liverpool</strain>
    </source>
</reference>
<evidence type="ECO:0000313" key="3">
    <source>
        <dbReference type="Proteomes" id="UP000682892"/>
    </source>
</evidence>
<evidence type="ECO:0000313" key="2">
    <source>
        <dbReference type="EMBL" id="EAT38888.1"/>
    </source>
</evidence>
<protein>
    <submittedName>
        <fullName evidence="2">AAEL009256-PA</fullName>
    </submittedName>
</protein>
<dbReference type="HOGENOM" id="CLU_1422514_0_0_1"/>
<reference evidence="2" key="3">
    <citation type="submission" date="2012-09" db="EMBL/GenBank/DDBJ databases">
        <authorList>
            <consortium name="VectorBase"/>
        </authorList>
    </citation>
    <scope>NUCLEOTIDE SEQUENCE</scope>
    <source>
        <strain evidence="2">Liverpool</strain>
    </source>
</reference>
<sequence length="191" mass="21928">MAQNFHVGTGKALRHLSDIVNFCACKGVLFASQQPAQYLNSRRKFRQWNVQPFNQSATGSLVEFLRTICSSNDQDPFVLCRGRPIQLHQEFCFQSPGTLMLRFRPLTKKRIYFIYENDGRLMNRSHCKKRANHFLTIPDPFGSQGRSANAEKGRFGLRSDALSDQCLSRSRWTKQEYSSGGSTQSREDIRP</sequence>
<reference evidence="2" key="2">
    <citation type="journal article" date="2007" name="Science">
        <title>Genome sequence of Aedes aegypti, a major arbovirus vector.</title>
        <authorList>
            <person name="Nene V."/>
            <person name="Wortman J.R."/>
            <person name="Lawson D."/>
            <person name="Haas B."/>
            <person name="Kodira C."/>
            <person name="Tu Z.J."/>
            <person name="Loftus B."/>
            <person name="Xi Z."/>
            <person name="Megy K."/>
            <person name="Grabherr M."/>
            <person name="Ren Q."/>
            <person name="Zdobnov E.M."/>
            <person name="Lobo N.F."/>
            <person name="Campbell K.S."/>
            <person name="Brown S.E."/>
            <person name="Bonaldo M.F."/>
            <person name="Zhu J."/>
            <person name="Sinkins S.P."/>
            <person name="Hogenkamp D.G."/>
            <person name="Amedeo P."/>
            <person name="Arensburger P."/>
            <person name="Atkinson P.W."/>
            <person name="Bidwell S."/>
            <person name="Biedler J."/>
            <person name="Birney E."/>
            <person name="Bruggner R.V."/>
            <person name="Costas J."/>
            <person name="Coy M.R."/>
            <person name="Crabtree J."/>
            <person name="Crawford M."/>
            <person name="Debruyn B."/>
            <person name="Decaprio D."/>
            <person name="Eiglmeier K."/>
            <person name="Eisenstadt E."/>
            <person name="El-Dorry H."/>
            <person name="Gelbart W.M."/>
            <person name="Gomes S.L."/>
            <person name="Hammond M."/>
            <person name="Hannick L.I."/>
            <person name="Hogan J.R."/>
            <person name="Holmes M.H."/>
            <person name="Jaffe D."/>
            <person name="Johnston J.S."/>
            <person name="Kennedy R.C."/>
            <person name="Koo H."/>
            <person name="Kravitz S."/>
            <person name="Kriventseva E.V."/>
            <person name="Kulp D."/>
            <person name="Labutti K."/>
            <person name="Lee E."/>
            <person name="Li S."/>
            <person name="Lovin D.D."/>
            <person name="Mao C."/>
            <person name="Mauceli E."/>
            <person name="Menck C.F."/>
            <person name="Miller J.R."/>
            <person name="Montgomery P."/>
            <person name="Mori A."/>
            <person name="Nascimento A.L."/>
            <person name="Naveira H.F."/>
            <person name="Nusbaum C."/>
            <person name="O'leary S."/>
            <person name="Orvis J."/>
            <person name="Pertea M."/>
            <person name="Quesneville H."/>
            <person name="Reidenbach K.R."/>
            <person name="Rogers Y.H."/>
            <person name="Roth C.W."/>
            <person name="Schneider J.R."/>
            <person name="Schatz M."/>
            <person name="Shumway M."/>
            <person name="Stanke M."/>
            <person name="Stinson E.O."/>
            <person name="Tubio J.M."/>
            <person name="Vanzee J.P."/>
            <person name="Verjovski-Almeida S."/>
            <person name="Werner D."/>
            <person name="White O."/>
            <person name="Wyder S."/>
            <person name="Zeng Q."/>
            <person name="Zhao Q."/>
            <person name="Zhao Y."/>
            <person name="Hill C.A."/>
            <person name="Raikhel A.S."/>
            <person name="Soares M.B."/>
            <person name="Knudson D.L."/>
            <person name="Lee N.H."/>
            <person name="Galagan J."/>
            <person name="Salzberg S.L."/>
            <person name="Paulsen I.T."/>
            <person name="Dimopoulos G."/>
            <person name="Collins F.H."/>
            <person name="Birren B."/>
            <person name="Fraser-Liggett C.M."/>
            <person name="Severson D.W."/>
        </authorList>
    </citation>
    <scope>NUCLEOTIDE SEQUENCE [LARGE SCALE GENOMIC DNA]</scope>
    <source>
        <strain evidence="2">Liverpool</strain>
    </source>
</reference>
<dbReference type="AlphaFoldDB" id="Q16WC9"/>
<gene>
    <name evidence="2" type="ORF">AaeL_AAEL009256</name>
</gene>
<name>Q16WC9_AEDAE</name>
<accession>Q16WC9</accession>